<evidence type="ECO:0000313" key="10">
    <source>
        <dbReference type="RefSeq" id="XP_013174915.1"/>
    </source>
</evidence>
<dbReference type="InterPro" id="IPR004117">
    <property type="entry name" value="7tm6_olfct_rcpt"/>
</dbReference>
<evidence type="ECO:0000256" key="9">
    <source>
        <dbReference type="RuleBase" id="RU351113"/>
    </source>
</evidence>
<keyword evidence="4 9" id="KW-0552">Olfaction</keyword>
<evidence type="ECO:0000256" key="1">
    <source>
        <dbReference type="ARBA" id="ARBA00004141"/>
    </source>
</evidence>
<feature type="transmembrane region" description="Helical" evidence="9">
    <location>
        <begin position="285"/>
        <end position="304"/>
    </location>
</feature>
<dbReference type="RefSeq" id="XP_013174915.1">
    <property type="nucleotide sequence ID" value="XM_013319461.1"/>
</dbReference>
<keyword evidence="6 9" id="KW-0472">Membrane</keyword>
<comment type="subcellular location">
    <subcellularLocation>
        <location evidence="9">Cell membrane</location>
        <topology evidence="9">Multi-pass membrane protein</topology>
    </subcellularLocation>
    <subcellularLocation>
        <location evidence="1">Membrane</location>
        <topology evidence="1">Multi-pass membrane protein</topology>
    </subcellularLocation>
</comment>
<keyword evidence="8 9" id="KW-0807">Transducer</keyword>
<feature type="transmembrane region" description="Helical" evidence="9">
    <location>
        <begin position="80"/>
        <end position="99"/>
    </location>
</feature>
<feature type="transmembrane region" description="Helical" evidence="9">
    <location>
        <begin position="145"/>
        <end position="169"/>
    </location>
</feature>
<keyword evidence="7 9" id="KW-0675">Receptor</keyword>
<keyword evidence="3 9" id="KW-0812">Transmembrane</keyword>
<dbReference type="AlphaFoldDB" id="A0AAJ7EF31"/>
<dbReference type="CTD" id="100127028"/>
<comment type="similarity">
    <text evidence="9">Belongs to the insect chemoreceptor superfamily. Heteromeric odorant receptor channel (TC 1.A.69) family.</text>
</comment>
<evidence type="ECO:0000256" key="6">
    <source>
        <dbReference type="ARBA" id="ARBA00023136"/>
    </source>
</evidence>
<comment type="caution">
    <text evidence="9">Lacks conserved residue(s) required for the propagation of feature annotation.</text>
</comment>
<evidence type="ECO:0000256" key="4">
    <source>
        <dbReference type="ARBA" id="ARBA00022725"/>
    </source>
</evidence>
<dbReference type="GO" id="GO:0005886">
    <property type="term" value="C:plasma membrane"/>
    <property type="evidence" value="ECO:0007669"/>
    <property type="project" value="UniProtKB-SubCell"/>
</dbReference>
<gene>
    <name evidence="10" type="primary">LOC106123229</name>
</gene>
<dbReference type="Pfam" id="PF02949">
    <property type="entry name" value="7tm_6"/>
    <property type="match status" value="1"/>
</dbReference>
<dbReference type="PANTHER" id="PTHR21137">
    <property type="entry name" value="ODORANT RECEPTOR"/>
    <property type="match status" value="1"/>
</dbReference>
<dbReference type="GO" id="GO:0004984">
    <property type="term" value="F:olfactory receptor activity"/>
    <property type="evidence" value="ECO:0007669"/>
    <property type="project" value="InterPro"/>
</dbReference>
<keyword evidence="5 9" id="KW-1133">Transmembrane helix</keyword>
<name>A0AAJ7EF31_PAPXU</name>
<reference evidence="10" key="1">
    <citation type="submission" date="2025-08" db="UniProtKB">
        <authorList>
            <consortium name="RefSeq"/>
        </authorList>
    </citation>
    <scope>IDENTIFICATION</scope>
</reference>
<dbReference type="GO" id="GO:0007165">
    <property type="term" value="P:signal transduction"/>
    <property type="evidence" value="ECO:0007669"/>
    <property type="project" value="UniProtKB-KW"/>
</dbReference>
<dbReference type="GO" id="GO:0005549">
    <property type="term" value="F:odorant binding"/>
    <property type="evidence" value="ECO:0007669"/>
    <property type="project" value="InterPro"/>
</dbReference>
<evidence type="ECO:0000256" key="8">
    <source>
        <dbReference type="ARBA" id="ARBA00023224"/>
    </source>
</evidence>
<dbReference type="PANTHER" id="PTHR21137:SF44">
    <property type="entry name" value="ODORANT RECEPTOR 13A-RELATED"/>
    <property type="match status" value="1"/>
</dbReference>
<accession>A0AAJ7EF31</accession>
<dbReference type="Proteomes" id="UP000694872">
    <property type="component" value="Unplaced"/>
</dbReference>
<sequence length="409" mass="47219">MNNDIEKVLKQKAIKRVNTYLSIIGLQLKNNESEQNIKRLVNRWFFCINYISLFYDVLGEISWILKGSLSGDLALIDLTLLGPCLTMCFLGCVKSYYFYKEMPHAYDLIEELCLLYSDETRIVSEEKTKYLLSHMIFLNRALKCLITLDSIGIVAFSIGPVIISISQYYTTGELNLLLPFFILYPFDAFNIYAWPFVYIHQVWSAVLAVFTVLGPDSLLYTSCVVINEHFYELKHKIKLIFDQHDPVLDMQDNGLKRKIVNVVEFHKQLIRYLHLIETIYSKSTLCNVLTSSLLICFTGFNVMAVDNLIMVMPFIPFLLMVVGQIFLLCYYGDLIQKSNEGLSDAVYSSAWYEIRSPLTKNLIIILIRAQKPFKFTAYGFMDINIAAFTRIMSTSWSYFALLLSFNNSD</sequence>
<evidence type="ECO:0000256" key="3">
    <source>
        <dbReference type="ARBA" id="ARBA00022692"/>
    </source>
</evidence>
<evidence type="ECO:0000256" key="2">
    <source>
        <dbReference type="ARBA" id="ARBA00022606"/>
    </source>
</evidence>
<evidence type="ECO:0000256" key="5">
    <source>
        <dbReference type="ARBA" id="ARBA00022989"/>
    </source>
</evidence>
<dbReference type="GeneID" id="106123229"/>
<dbReference type="KEGG" id="pxu:106123229"/>
<feature type="transmembrane region" description="Helical" evidence="9">
    <location>
        <begin position="44"/>
        <end position="65"/>
    </location>
</feature>
<keyword evidence="2 9" id="KW-0716">Sensory transduction</keyword>
<organism evidence="10">
    <name type="scientific">Papilio xuthus</name>
    <name type="common">Asian swallowtail butterfly</name>
    <dbReference type="NCBI Taxonomy" id="66420"/>
    <lineage>
        <taxon>Eukaryota</taxon>
        <taxon>Metazoa</taxon>
        <taxon>Ecdysozoa</taxon>
        <taxon>Arthropoda</taxon>
        <taxon>Hexapoda</taxon>
        <taxon>Insecta</taxon>
        <taxon>Pterygota</taxon>
        <taxon>Neoptera</taxon>
        <taxon>Endopterygota</taxon>
        <taxon>Lepidoptera</taxon>
        <taxon>Glossata</taxon>
        <taxon>Ditrysia</taxon>
        <taxon>Papilionoidea</taxon>
        <taxon>Papilionidae</taxon>
        <taxon>Papilioninae</taxon>
        <taxon>Papilio</taxon>
    </lineage>
</organism>
<proteinExistence type="inferred from homology"/>
<feature type="transmembrane region" description="Helical" evidence="9">
    <location>
        <begin position="310"/>
        <end position="331"/>
    </location>
</feature>
<evidence type="ECO:0000256" key="7">
    <source>
        <dbReference type="ARBA" id="ARBA00023170"/>
    </source>
</evidence>
<protein>
    <recommendedName>
        <fullName evidence="9">Odorant receptor</fullName>
    </recommendedName>
</protein>